<reference evidence="8 9" key="1">
    <citation type="submission" date="2015-01" db="EMBL/GenBank/DDBJ databases">
        <title>The Genome Sequence of Exophiala oligosperma CBS72588.</title>
        <authorList>
            <consortium name="The Broad Institute Genomics Platform"/>
            <person name="Cuomo C."/>
            <person name="de Hoog S."/>
            <person name="Gorbushina A."/>
            <person name="Stielow B."/>
            <person name="Teixiera M."/>
            <person name="Abouelleil A."/>
            <person name="Chapman S.B."/>
            <person name="Priest M."/>
            <person name="Young S.K."/>
            <person name="Wortman J."/>
            <person name="Nusbaum C."/>
            <person name="Birren B."/>
        </authorList>
    </citation>
    <scope>NUCLEOTIDE SEQUENCE [LARGE SCALE GENOMIC DNA]</scope>
    <source>
        <strain evidence="8 9">CBS 72588</strain>
    </source>
</reference>
<feature type="compositionally biased region" description="Polar residues" evidence="6">
    <location>
        <begin position="357"/>
        <end position="367"/>
    </location>
</feature>
<dbReference type="InterPro" id="IPR023267">
    <property type="entry name" value="RCMT"/>
</dbReference>
<dbReference type="InterPro" id="IPR048889">
    <property type="entry name" value="NSUN5_RCM1_N"/>
</dbReference>
<accession>A0A0D2DYF1</accession>
<dbReference type="PANTHER" id="PTHR22807:SF4">
    <property type="entry name" value="28S RRNA (CYTOSINE-C(5))-METHYLTRANSFERASE"/>
    <property type="match status" value="1"/>
</dbReference>
<evidence type="ECO:0000256" key="1">
    <source>
        <dbReference type="ARBA" id="ARBA00022603"/>
    </source>
</evidence>
<evidence type="ECO:0000256" key="2">
    <source>
        <dbReference type="ARBA" id="ARBA00022679"/>
    </source>
</evidence>
<evidence type="ECO:0000256" key="4">
    <source>
        <dbReference type="ARBA" id="ARBA00022884"/>
    </source>
</evidence>
<dbReference type="InterPro" id="IPR049561">
    <property type="entry name" value="NSUN5_7_fdxn-like"/>
</dbReference>
<feature type="region of interest" description="Disordered" evidence="6">
    <location>
        <begin position="338"/>
        <end position="409"/>
    </location>
</feature>
<keyword evidence="2 5" id="KW-0808">Transferase</keyword>
<dbReference type="Pfam" id="PF21153">
    <property type="entry name" value="NSUN5_N"/>
    <property type="match status" value="1"/>
</dbReference>
<feature type="compositionally biased region" description="Polar residues" evidence="6">
    <location>
        <begin position="554"/>
        <end position="565"/>
    </location>
</feature>
<dbReference type="GO" id="GO:0005730">
    <property type="term" value="C:nucleolus"/>
    <property type="evidence" value="ECO:0007669"/>
    <property type="project" value="TreeGrafter"/>
</dbReference>
<evidence type="ECO:0000256" key="5">
    <source>
        <dbReference type="PROSITE-ProRule" id="PRU01023"/>
    </source>
</evidence>
<feature type="compositionally biased region" description="Basic and acidic residues" evidence="6">
    <location>
        <begin position="484"/>
        <end position="494"/>
    </location>
</feature>
<protein>
    <recommendedName>
        <fullName evidence="7">SAM-dependent MTase RsmB/NOP-type domain-containing protein</fullName>
    </recommendedName>
</protein>
<dbReference type="GeneID" id="27359804"/>
<sequence length="575" mass="63318">MPTTIRMSLYYDAATVLTNGSQDGSFKSRIYGNKLNLKSKPAHIYALISETAKFNHFVKEVIDHADLLSAEPKLNPILSLLLVHDHFFSKGGIAAPANHPLRQSIDRHKARLQAEFTKARLRRKCATTDALKELILLENPRTTRSQPRWIRVNTLKSTLAEQLTTTFRGYRTDAPIHEISQSPAMAKVLAIDQNIPDVLALPPESDFTKTQAYKDGKIILQDKASCFPAYLLAGSQSDRATIGDCIDGCAAPGNKTSHLAALLTGNNNTGTGIVYACERDRHRSQILTTMMIKSGATSSSTVTVLAGQDFLKLDPQDRRFQNVTHVLLDPSCSGSGIIGREDTPTLVLPEDPRASKRNTASTSTTGKNSKKRKRQNAEREADKNSSTVFPTETTPGDAEETNDGSVDQSRLQKLSALQTRIVQHALSFPAAVRVTYSTCSVHVEENEAVVSRILDSDVARTRGWDVLKRHDQVSGLRSWKHRGRPDVKTRSDVEEKSDDDDSPPQPPAPLTPGQLEACIRCHPDDEEGTMGFFVCGFVRDPNGGSKEEQDQSKDSSWVTRETSTEVGEPWEGFGD</sequence>
<dbReference type="PRINTS" id="PR02008">
    <property type="entry name" value="RCMTFAMILY"/>
</dbReference>
<comment type="similarity">
    <text evidence="5">Belongs to the class I-like SAM-binding methyltransferase superfamily. RsmB/NOP family.</text>
</comment>
<feature type="region of interest" description="Disordered" evidence="6">
    <location>
        <begin position="534"/>
        <end position="575"/>
    </location>
</feature>
<evidence type="ECO:0000256" key="3">
    <source>
        <dbReference type="ARBA" id="ARBA00022691"/>
    </source>
</evidence>
<dbReference type="Proteomes" id="UP000053342">
    <property type="component" value="Unassembled WGS sequence"/>
</dbReference>
<dbReference type="AlphaFoldDB" id="A0A0D2DYF1"/>
<dbReference type="Pfam" id="PF01189">
    <property type="entry name" value="Methyltr_RsmB-F"/>
    <property type="match status" value="1"/>
</dbReference>
<evidence type="ECO:0000256" key="6">
    <source>
        <dbReference type="SAM" id="MobiDB-lite"/>
    </source>
</evidence>
<dbReference type="PROSITE" id="PS51686">
    <property type="entry name" value="SAM_MT_RSMB_NOP"/>
    <property type="match status" value="1"/>
</dbReference>
<dbReference type="SUPFAM" id="SSF53335">
    <property type="entry name" value="S-adenosyl-L-methionine-dependent methyltransferases"/>
    <property type="match status" value="1"/>
</dbReference>
<proteinExistence type="inferred from homology"/>
<gene>
    <name evidence="8" type="ORF">PV06_07730</name>
</gene>
<name>A0A0D2DYF1_9EURO</name>
<dbReference type="InterPro" id="IPR029063">
    <property type="entry name" value="SAM-dependent_MTases_sf"/>
</dbReference>
<dbReference type="GO" id="GO:0008173">
    <property type="term" value="F:RNA methyltransferase activity"/>
    <property type="evidence" value="ECO:0007669"/>
    <property type="project" value="InterPro"/>
</dbReference>
<dbReference type="InterPro" id="IPR001678">
    <property type="entry name" value="MeTrfase_RsmB-F_NOP2_dom"/>
</dbReference>
<dbReference type="STRING" id="215243.A0A0D2DYF1"/>
<keyword evidence="1 5" id="KW-0489">Methyltransferase</keyword>
<dbReference type="GO" id="GO:0003723">
    <property type="term" value="F:RNA binding"/>
    <property type="evidence" value="ECO:0007669"/>
    <property type="project" value="UniProtKB-UniRule"/>
</dbReference>
<keyword evidence="9" id="KW-1185">Reference proteome</keyword>
<dbReference type="RefSeq" id="XP_016260760.1">
    <property type="nucleotide sequence ID" value="XM_016409006.1"/>
</dbReference>
<feature type="active site" description="Nucleophile" evidence="5">
    <location>
        <position position="439"/>
    </location>
</feature>
<dbReference type="Gene3D" id="3.40.50.150">
    <property type="entry name" value="Vaccinia Virus protein VP39"/>
    <property type="match status" value="1"/>
</dbReference>
<dbReference type="EMBL" id="KN847338">
    <property type="protein sequence ID" value="KIW40544.1"/>
    <property type="molecule type" value="Genomic_DNA"/>
</dbReference>
<evidence type="ECO:0000259" key="7">
    <source>
        <dbReference type="PROSITE" id="PS51686"/>
    </source>
</evidence>
<feature type="domain" description="SAM-dependent MTase RsmB/NOP-type" evidence="7">
    <location>
        <begin position="138"/>
        <end position="540"/>
    </location>
</feature>
<dbReference type="OrthoDB" id="435282at2759"/>
<feature type="binding site" evidence="5">
    <location>
        <position position="309"/>
    </location>
    <ligand>
        <name>S-adenosyl-L-methionine</name>
        <dbReference type="ChEBI" id="CHEBI:59789"/>
    </ligand>
</feature>
<dbReference type="HOGENOM" id="CLU_005316_7_4_1"/>
<keyword evidence="3 5" id="KW-0949">S-adenosyl-L-methionine</keyword>
<feature type="binding site" evidence="5">
    <location>
        <position position="278"/>
    </location>
    <ligand>
        <name>S-adenosyl-L-methionine</name>
        <dbReference type="ChEBI" id="CHEBI:59789"/>
    </ligand>
</feature>
<keyword evidence="4 5" id="KW-0694">RNA-binding</keyword>
<feature type="binding site" evidence="5">
    <location>
        <position position="329"/>
    </location>
    <ligand>
        <name>S-adenosyl-L-methionine</name>
        <dbReference type="ChEBI" id="CHEBI:59789"/>
    </ligand>
</feature>
<dbReference type="InterPro" id="IPR049560">
    <property type="entry name" value="MeTrfase_RsmB-F_NOP2_cat"/>
</dbReference>
<organism evidence="8 9">
    <name type="scientific">Exophiala oligosperma</name>
    <dbReference type="NCBI Taxonomy" id="215243"/>
    <lineage>
        <taxon>Eukaryota</taxon>
        <taxon>Fungi</taxon>
        <taxon>Dikarya</taxon>
        <taxon>Ascomycota</taxon>
        <taxon>Pezizomycotina</taxon>
        <taxon>Eurotiomycetes</taxon>
        <taxon>Chaetothyriomycetidae</taxon>
        <taxon>Chaetothyriales</taxon>
        <taxon>Herpotrichiellaceae</taxon>
        <taxon>Exophiala</taxon>
    </lineage>
</organism>
<dbReference type="VEuPathDB" id="FungiDB:PV06_07730"/>
<feature type="region of interest" description="Disordered" evidence="6">
    <location>
        <begin position="474"/>
        <end position="515"/>
    </location>
</feature>
<dbReference type="PANTHER" id="PTHR22807">
    <property type="entry name" value="NOP2 YEAST -RELATED NOL1/NOP2/FMU SUN DOMAIN-CONTAINING"/>
    <property type="match status" value="1"/>
</dbReference>
<dbReference type="Gene3D" id="3.30.70.1170">
    <property type="entry name" value="Sun protein, domain 3"/>
    <property type="match status" value="1"/>
</dbReference>
<evidence type="ECO:0000313" key="8">
    <source>
        <dbReference type="EMBL" id="KIW40544.1"/>
    </source>
</evidence>
<feature type="binding site" evidence="5">
    <location>
        <begin position="249"/>
        <end position="255"/>
    </location>
    <ligand>
        <name>S-adenosyl-L-methionine</name>
        <dbReference type="ChEBI" id="CHEBI:59789"/>
    </ligand>
</feature>
<feature type="compositionally biased region" description="Polar residues" evidence="6">
    <location>
        <begin position="384"/>
        <end position="394"/>
    </location>
</feature>
<evidence type="ECO:0000313" key="9">
    <source>
        <dbReference type="Proteomes" id="UP000053342"/>
    </source>
</evidence>
<dbReference type="Pfam" id="PF21148">
    <property type="entry name" value="NSUN5_fdxn-like"/>
    <property type="match status" value="1"/>
</dbReference>
<dbReference type="GO" id="GO:0070475">
    <property type="term" value="P:rRNA base methylation"/>
    <property type="evidence" value="ECO:0007669"/>
    <property type="project" value="TreeGrafter"/>
</dbReference>